<accession>A0A843WI93</accession>
<sequence length="265" mass="29073">LPRAQLSDWLRLLPTGKFVECVEDNSPGPVAGLRLHHFKLEKRVVGVGGEDEARDVPDQADASHHPGDPVKLRLQGIISAIEAIKHRPLSGTLPLRMSSPPWRVPMKPQALVVQNSTLGTPNAQLISPPTTQVMGGNPGDRPNRAISSRKWTTKSLLRETAKSLMYCMPSRPDRGRPSGIASTRKPSTPAKPSKGSGAPELSRRWLLYWVMTKLMRNPLEWRSLARWSMGFMWPGVGQGTMTAWGFAMAVDGVAAFSGPKNHRKG</sequence>
<protein>
    <submittedName>
        <fullName evidence="2">Uncharacterized protein</fullName>
    </submittedName>
</protein>
<comment type="caution">
    <text evidence="2">The sequence shown here is derived from an EMBL/GenBank/DDBJ whole genome shotgun (WGS) entry which is preliminary data.</text>
</comment>
<organism evidence="2 3">
    <name type="scientific">Colocasia esculenta</name>
    <name type="common">Wild taro</name>
    <name type="synonym">Arum esculentum</name>
    <dbReference type="NCBI Taxonomy" id="4460"/>
    <lineage>
        <taxon>Eukaryota</taxon>
        <taxon>Viridiplantae</taxon>
        <taxon>Streptophyta</taxon>
        <taxon>Embryophyta</taxon>
        <taxon>Tracheophyta</taxon>
        <taxon>Spermatophyta</taxon>
        <taxon>Magnoliopsida</taxon>
        <taxon>Liliopsida</taxon>
        <taxon>Araceae</taxon>
        <taxon>Aroideae</taxon>
        <taxon>Colocasieae</taxon>
        <taxon>Colocasia</taxon>
    </lineage>
</organism>
<evidence type="ECO:0000313" key="2">
    <source>
        <dbReference type="EMBL" id="MQM07446.1"/>
    </source>
</evidence>
<feature type="compositionally biased region" description="Polar residues" evidence="1">
    <location>
        <begin position="120"/>
        <end position="134"/>
    </location>
</feature>
<evidence type="ECO:0000313" key="3">
    <source>
        <dbReference type="Proteomes" id="UP000652761"/>
    </source>
</evidence>
<feature type="region of interest" description="Disordered" evidence="1">
    <location>
        <begin position="167"/>
        <end position="199"/>
    </location>
</feature>
<dbReference type="OrthoDB" id="1746206at2759"/>
<dbReference type="EMBL" id="NMUH01003873">
    <property type="protein sequence ID" value="MQM07446.1"/>
    <property type="molecule type" value="Genomic_DNA"/>
</dbReference>
<dbReference type="AlphaFoldDB" id="A0A843WI93"/>
<feature type="non-terminal residue" evidence="2">
    <location>
        <position position="265"/>
    </location>
</feature>
<evidence type="ECO:0000256" key="1">
    <source>
        <dbReference type="SAM" id="MobiDB-lite"/>
    </source>
</evidence>
<proteinExistence type="predicted"/>
<name>A0A843WI93_COLES</name>
<gene>
    <name evidence="2" type="ORF">Taro_040286</name>
</gene>
<dbReference type="Proteomes" id="UP000652761">
    <property type="component" value="Unassembled WGS sequence"/>
</dbReference>
<feature type="compositionally biased region" description="Basic and acidic residues" evidence="1">
    <location>
        <begin position="54"/>
        <end position="69"/>
    </location>
</feature>
<reference evidence="2" key="1">
    <citation type="submission" date="2017-07" db="EMBL/GenBank/DDBJ databases">
        <title>Taro Niue Genome Assembly and Annotation.</title>
        <authorList>
            <person name="Atibalentja N."/>
            <person name="Keating K."/>
            <person name="Fields C.J."/>
        </authorList>
    </citation>
    <scope>NUCLEOTIDE SEQUENCE</scope>
    <source>
        <strain evidence="2">Niue_2</strain>
        <tissue evidence="2">Leaf</tissue>
    </source>
</reference>
<feature type="region of interest" description="Disordered" evidence="1">
    <location>
        <begin position="120"/>
        <end position="146"/>
    </location>
</feature>
<keyword evidence="3" id="KW-1185">Reference proteome</keyword>
<feature type="region of interest" description="Disordered" evidence="1">
    <location>
        <begin position="49"/>
        <end position="69"/>
    </location>
</feature>